<dbReference type="PANTHER" id="PTHR21599:SF0">
    <property type="entry name" value="GLYCERATE KINASE"/>
    <property type="match status" value="1"/>
</dbReference>
<keyword evidence="2 4" id="KW-0808">Transferase</keyword>
<accession>A0A3D9SV18</accession>
<dbReference type="InterPro" id="IPR036129">
    <property type="entry name" value="Glycerate_kinase_sf"/>
</dbReference>
<dbReference type="PANTHER" id="PTHR21599">
    <property type="entry name" value="GLYCERATE KINASE"/>
    <property type="match status" value="1"/>
</dbReference>
<evidence type="ECO:0000313" key="6">
    <source>
        <dbReference type="Proteomes" id="UP000256661"/>
    </source>
</evidence>
<dbReference type="Pfam" id="PF02595">
    <property type="entry name" value="Gly_kinase"/>
    <property type="match status" value="1"/>
</dbReference>
<evidence type="ECO:0000313" key="5">
    <source>
        <dbReference type="EMBL" id="REE99437.1"/>
    </source>
</evidence>
<organism evidence="5 6">
    <name type="scientific">Thermomonospora umbrina</name>
    <dbReference type="NCBI Taxonomy" id="111806"/>
    <lineage>
        <taxon>Bacteria</taxon>
        <taxon>Bacillati</taxon>
        <taxon>Actinomycetota</taxon>
        <taxon>Actinomycetes</taxon>
        <taxon>Streptosporangiales</taxon>
        <taxon>Thermomonosporaceae</taxon>
        <taxon>Thermomonospora</taxon>
    </lineage>
</organism>
<dbReference type="EMBL" id="QTTT01000001">
    <property type="protein sequence ID" value="REE99437.1"/>
    <property type="molecule type" value="Genomic_DNA"/>
</dbReference>
<dbReference type="PIRSF" id="PIRSF006078">
    <property type="entry name" value="GlxK"/>
    <property type="match status" value="1"/>
</dbReference>
<evidence type="ECO:0000256" key="4">
    <source>
        <dbReference type="PIRNR" id="PIRNR006078"/>
    </source>
</evidence>
<dbReference type="SUPFAM" id="SSF110738">
    <property type="entry name" value="Glycerate kinase I"/>
    <property type="match status" value="1"/>
</dbReference>
<keyword evidence="3 4" id="KW-0418">Kinase</keyword>
<comment type="similarity">
    <text evidence="1 4">Belongs to the glycerate kinase type-1 family.</text>
</comment>
<dbReference type="RefSeq" id="WP_245974549.1">
    <property type="nucleotide sequence ID" value="NZ_QTTT01000001.1"/>
</dbReference>
<evidence type="ECO:0000256" key="1">
    <source>
        <dbReference type="ARBA" id="ARBA00006284"/>
    </source>
</evidence>
<protein>
    <submittedName>
        <fullName evidence="5">Glycerate kinase</fullName>
    </submittedName>
</protein>
<reference evidence="5 6" key="1">
    <citation type="submission" date="2018-08" db="EMBL/GenBank/DDBJ databases">
        <title>Sequencing the genomes of 1000 actinobacteria strains.</title>
        <authorList>
            <person name="Klenk H.-P."/>
        </authorList>
    </citation>
    <scope>NUCLEOTIDE SEQUENCE [LARGE SCALE GENOMIC DNA]</scope>
    <source>
        <strain evidence="5 6">DSM 43927</strain>
    </source>
</reference>
<evidence type="ECO:0000256" key="3">
    <source>
        <dbReference type="ARBA" id="ARBA00022777"/>
    </source>
</evidence>
<dbReference type="InterPro" id="IPR004381">
    <property type="entry name" value="Glycerate_kinase"/>
</dbReference>
<name>A0A3D9SV18_9ACTN</name>
<dbReference type="InterPro" id="IPR018197">
    <property type="entry name" value="Glycerate_kinase_RE-like"/>
</dbReference>
<evidence type="ECO:0000256" key="2">
    <source>
        <dbReference type="ARBA" id="ARBA00022679"/>
    </source>
</evidence>
<dbReference type="Gene3D" id="3.90.1510.10">
    <property type="entry name" value="Glycerate kinase, domain 2"/>
    <property type="match status" value="1"/>
</dbReference>
<dbReference type="AlphaFoldDB" id="A0A3D9SV18"/>
<dbReference type="NCBIfam" id="TIGR00045">
    <property type="entry name" value="glycerate kinase"/>
    <property type="match status" value="1"/>
</dbReference>
<keyword evidence="6" id="KW-1185">Reference proteome</keyword>
<dbReference type="Gene3D" id="3.40.50.10350">
    <property type="entry name" value="Glycerate kinase, domain 1"/>
    <property type="match status" value="1"/>
</dbReference>
<gene>
    <name evidence="5" type="ORF">DFJ69_4950</name>
</gene>
<dbReference type="GO" id="GO:0031388">
    <property type="term" value="P:organic acid phosphorylation"/>
    <property type="evidence" value="ECO:0007669"/>
    <property type="project" value="UniProtKB-UniRule"/>
</dbReference>
<dbReference type="GO" id="GO:0008887">
    <property type="term" value="F:glycerate kinase activity"/>
    <property type="evidence" value="ECO:0007669"/>
    <property type="project" value="UniProtKB-UniRule"/>
</dbReference>
<sequence length="381" mass="38589">MVSAASPSGHVLVAPGRFKGSLSASEAAARLAAGLRRARPGVPIMELPLADGGDGTVEAAVVAGWRRVEVKVGGPTGHPVTASLALRDGTAVVELAEASGLRQLPGGRPAPMTATSLGTGHLIAHAVRLGARRVVLGVGGGACTDGGAGLVQGLGGRLLDAGGKELPPGGAALRGLHRLDLRGMADLSRIQVVVAGDADIPLLGRTGAAAAHGPRTGAGREEVRLLEAGLRRWADLAEAASRRTSRDRAGAGAGGGTAFAALTFLGARVLPGSAYMLELLGFADKARTARLVITGEGSLDVHTLRGRAPVGAARAAARSGTPVIAVTGRRGLTGEQLRRARIQATYALTDIEPDVERCMRQAGPLLEQLTVAIADEWLPPA</sequence>
<comment type="caution">
    <text evidence="5">The sequence shown here is derived from an EMBL/GenBank/DDBJ whole genome shotgun (WGS) entry which is preliminary data.</text>
</comment>
<dbReference type="Proteomes" id="UP000256661">
    <property type="component" value="Unassembled WGS sequence"/>
</dbReference>
<dbReference type="InterPro" id="IPR018193">
    <property type="entry name" value="Glyc_kinase_flavodox-like_fold"/>
</dbReference>
<proteinExistence type="inferred from homology"/>